<dbReference type="PANTHER" id="PTHR18901">
    <property type="entry name" value="2-DEOXYGLUCOSE-6-PHOSPHATE PHOSPHATASE 2"/>
    <property type="match status" value="1"/>
</dbReference>
<dbReference type="EMBL" id="JAPFFF010000012">
    <property type="protein sequence ID" value="KAK8875729.1"/>
    <property type="molecule type" value="Genomic_DNA"/>
</dbReference>
<name>A0ABR2JDC5_9EUKA</name>
<dbReference type="SFLD" id="SFLDS00003">
    <property type="entry name" value="Haloacid_Dehalogenase"/>
    <property type="match status" value="1"/>
</dbReference>
<dbReference type="InterPro" id="IPR023198">
    <property type="entry name" value="PGP-like_dom2"/>
</dbReference>
<comment type="caution">
    <text evidence="1">The sequence shown here is derived from an EMBL/GenBank/DDBJ whole genome shotgun (WGS) entry which is preliminary data.</text>
</comment>
<dbReference type="SFLD" id="SFLDG01129">
    <property type="entry name" value="C1.5:_HAD__Beta-PGM__Phosphata"/>
    <property type="match status" value="1"/>
</dbReference>
<proteinExistence type="predicted"/>
<protein>
    <submittedName>
        <fullName evidence="1">Pseudouridine-5'-phosphatase</fullName>
    </submittedName>
</protein>
<accession>A0ABR2JDC5</accession>
<dbReference type="Pfam" id="PF00702">
    <property type="entry name" value="Hydrolase"/>
    <property type="match status" value="1"/>
</dbReference>
<organism evidence="1 2">
    <name type="scientific">Tritrichomonas musculus</name>
    <dbReference type="NCBI Taxonomy" id="1915356"/>
    <lineage>
        <taxon>Eukaryota</taxon>
        <taxon>Metamonada</taxon>
        <taxon>Parabasalia</taxon>
        <taxon>Tritrichomonadida</taxon>
        <taxon>Tritrichomonadidae</taxon>
        <taxon>Tritrichomonas</taxon>
    </lineage>
</organism>
<dbReference type="NCBIfam" id="TIGR01509">
    <property type="entry name" value="HAD-SF-IA-v3"/>
    <property type="match status" value="1"/>
</dbReference>
<keyword evidence="2" id="KW-1185">Reference proteome</keyword>
<dbReference type="InterPro" id="IPR023214">
    <property type="entry name" value="HAD_sf"/>
</dbReference>
<dbReference type="PANTHER" id="PTHR18901:SF38">
    <property type="entry name" value="PSEUDOURIDINE-5'-PHOSPHATASE"/>
    <property type="match status" value="1"/>
</dbReference>
<evidence type="ECO:0000313" key="2">
    <source>
        <dbReference type="Proteomes" id="UP001470230"/>
    </source>
</evidence>
<dbReference type="PRINTS" id="PR00413">
    <property type="entry name" value="HADHALOGNASE"/>
</dbReference>
<dbReference type="Gene3D" id="1.10.150.240">
    <property type="entry name" value="Putative phosphatase, domain 2"/>
    <property type="match status" value="1"/>
</dbReference>
<dbReference type="SUPFAM" id="SSF56784">
    <property type="entry name" value="HAD-like"/>
    <property type="match status" value="1"/>
</dbReference>
<dbReference type="InterPro" id="IPR036412">
    <property type="entry name" value="HAD-like_sf"/>
</dbReference>
<gene>
    <name evidence="1" type="ORF">M9Y10_005904</name>
</gene>
<dbReference type="Gene3D" id="3.40.50.1000">
    <property type="entry name" value="HAD superfamily/HAD-like"/>
    <property type="match status" value="1"/>
</dbReference>
<dbReference type="InterPro" id="IPR006439">
    <property type="entry name" value="HAD-SF_hydro_IA"/>
</dbReference>
<sequence length="230" mass="25664">MSDLTLAWEHPIKGVICDIDGLLLDTEPIFVEAMHDATGYPLSHEFHLKLMGRSGFEAAPWILAEYNLSYTEQEMIDRIDDALKTRLPEAKLFPGAPRLVEEIKKKRGIPMALATGSNRVNFGTRTNPHKEFFCQFDASTCGDEVSAGKPNPEIFLKSMKKLGFNNPQNILVFEDAPAGVKCANNAGMPVVMVPDPNLDLKSALKEYDAHPTLILKNLLDFDSSKFKFEH</sequence>
<evidence type="ECO:0000313" key="1">
    <source>
        <dbReference type="EMBL" id="KAK8875729.1"/>
    </source>
</evidence>
<reference evidence="1 2" key="1">
    <citation type="submission" date="2024-04" db="EMBL/GenBank/DDBJ databases">
        <title>Tritrichomonas musculus Genome.</title>
        <authorList>
            <person name="Alves-Ferreira E."/>
            <person name="Grigg M."/>
            <person name="Lorenzi H."/>
            <person name="Galac M."/>
        </authorList>
    </citation>
    <scope>NUCLEOTIDE SEQUENCE [LARGE SCALE GENOMIC DNA]</scope>
    <source>
        <strain evidence="1 2">EAF2021</strain>
    </source>
</reference>
<dbReference type="Proteomes" id="UP001470230">
    <property type="component" value="Unassembled WGS sequence"/>
</dbReference>